<comment type="caution">
    <text evidence="9">The sequence shown here is derived from an EMBL/GenBank/DDBJ whole genome shotgun (WGS) entry which is preliminary data.</text>
</comment>
<dbReference type="AlphaFoldDB" id="A0A0A8L3V6"/>
<organism evidence="9 10">
    <name type="scientific">Kluyveromyces dobzhanskii CBS 2104</name>
    <dbReference type="NCBI Taxonomy" id="1427455"/>
    <lineage>
        <taxon>Eukaryota</taxon>
        <taxon>Fungi</taxon>
        <taxon>Dikarya</taxon>
        <taxon>Ascomycota</taxon>
        <taxon>Saccharomycotina</taxon>
        <taxon>Saccharomycetes</taxon>
        <taxon>Saccharomycetales</taxon>
        <taxon>Saccharomycetaceae</taxon>
        <taxon>Kluyveromyces</taxon>
    </lineage>
</organism>
<protein>
    <recommendedName>
        <fullName evidence="3 6">DNA replication complex GINS protein PSF2</fullName>
    </recommendedName>
</protein>
<dbReference type="Proteomes" id="UP000031516">
    <property type="component" value="Unassembled WGS sequence"/>
</dbReference>
<evidence type="ECO:0000256" key="5">
    <source>
        <dbReference type="ARBA" id="ARBA00023242"/>
    </source>
</evidence>
<evidence type="ECO:0000313" key="10">
    <source>
        <dbReference type="Proteomes" id="UP000031516"/>
    </source>
</evidence>
<dbReference type="SUPFAM" id="SSF160059">
    <property type="entry name" value="PriA/YqbF domain"/>
    <property type="match status" value="1"/>
</dbReference>
<feature type="domain" description="DNA replication complex GINS protein PSF2 N-terminal" evidence="8">
    <location>
        <begin position="29"/>
        <end position="59"/>
    </location>
</feature>
<dbReference type="OrthoDB" id="1938138at2759"/>
<comment type="similarity">
    <text evidence="2 6">Belongs to the GINS2/PSF2 family.</text>
</comment>
<dbReference type="EMBL" id="CCBQ010000026">
    <property type="protein sequence ID" value="CDO93577.1"/>
    <property type="molecule type" value="Genomic_DNA"/>
</dbReference>
<evidence type="ECO:0000313" key="9">
    <source>
        <dbReference type="EMBL" id="CDO93577.1"/>
    </source>
</evidence>
<name>A0A0A8L3V6_9SACH</name>
<dbReference type="Pfam" id="PF05916">
    <property type="entry name" value="Sld5"/>
    <property type="match status" value="1"/>
</dbReference>
<sequence length="174" mass="20392">MPRITTRKTKKQLAKDPGVQWSLITCDDTSVNNMVAMNSCEVTLWLALLLRQQGKCNIVVPSWLTLQQLDKYLEFEMKNSSRFSNLPWNWLVVSYLLFARCSEDFQDPVHLLRSKIQDLREVRMGKVNKGLRYLNESHLQLENLSLMEINEMRPYACRIMDKLRTIHNSSNDVT</sequence>
<proteinExistence type="inferred from homology"/>
<dbReference type="Gene3D" id="1.20.58.1020">
    <property type="match status" value="1"/>
</dbReference>
<feature type="domain" description="GINS subunit" evidence="7">
    <location>
        <begin position="63"/>
        <end position="166"/>
    </location>
</feature>
<dbReference type="InterPro" id="IPR021151">
    <property type="entry name" value="GINS_A"/>
</dbReference>
<evidence type="ECO:0000259" key="8">
    <source>
        <dbReference type="Pfam" id="PF25005"/>
    </source>
</evidence>
<evidence type="ECO:0000256" key="2">
    <source>
        <dbReference type="ARBA" id="ARBA00010565"/>
    </source>
</evidence>
<reference evidence="9 10" key="1">
    <citation type="submission" date="2014-03" db="EMBL/GenBank/DDBJ databases">
        <title>The genome of Kluyveromyces dobzhanskii.</title>
        <authorList>
            <person name="Nystedt B."/>
            <person name="Astrom S."/>
        </authorList>
    </citation>
    <scope>NUCLEOTIDE SEQUENCE [LARGE SCALE GENOMIC DNA]</scope>
    <source>
        <strain evidence="9 10">CBS 2104</strain>
    </source>
</reference>
<dbReference type="InterPro" id="IPR036224">
    <property type="entry name" value="GINS_bundle-like_dom_sf"/>
</dbReference>
<dbReference type="PANTHER" id="PTHR12772">
    <property type="entry name" value="DNA REPLICATION COMPLEX GINS PROTEIN PSF2"/>
    <property type="match status" value="1"/>
</dbReference>
<dbReference type="CDD" id="cd21694">
    <property type="entry name" value="GINS_B_Psf2"/>
    <property type="match status" value="1"/>
</dbReference>
<evidence type="ECO:0000259" key="7">
    <source>
        <dbReference type="Pfam" id="PF05916"/>
    </source>
</evidence>
<dbReference type="Gene3D" id="3.40.5.50">
    <property type="match status" value="1"/>
</dbReference>
<evidence type="ECO:0000256" key="1">
    <source>
        <dbReference type="ARBA" id="ARBA00004123"/>
    </source>
</evidence>
<evidence type="ECO:0000256" key="6">
    <source>
        <dbReference type="PIRNR" id="PIRNR028998"/>
    </source>
</evidence>
<evidence type="ECO:0000256" key="3">
    <source>
        <dbReference type="ARBA" id="ARBA00015139"/>
    </source>
</evidence>
<dbReference type="InterPro" id="IPR056784">
    <property type="entry name" value="PSF2_N"/>
</dbReference>
<dbReference type="SUPFAM" id="SSF158573">
    <property type="entry name" value="GINS helical bundle-like"/>
    <property type="match status" value="1"/>
</dbReference>
<dbReference type="Pfam" id="PF25005">
    <property type="entry name" value="PSF2_N"/>
    <property type="match status" value="1"/>
</dbReference>
<dbReference type="PANTHER" id="PTHR12772:SF0">
    <property type="entry name" value="DNA REPLICATION COMPLEX GINS PROTEIN PSF2"/>
    <property type="match status" value="1"/>
</dbReference>
<dbReference type="FunFam" id="1.20.58.1020:FF:000001">
    <property type="entry name" value="DNA replication complex GINS protein PSF2"/>
    <property type="match status" value="1"/>
</dbReference>
<dbReference type="GO" id="GO:0000811">
    <property type="term" value="C:GINS complex"/>
    <property type="evidence" value="ECO:0007669"/>
    <property type="project" value="TreeGrafter"/>
</dbReference>
<dbReference type="GO" id="GO:0000727">
    <property type="term" value="P:double-strand break repair via break-induced replication"/>
    <property type="evidence" value="ECO:0007669"/>
    <property type="project" value="TreeGrafter"/>
</dbReference>
<keyword evidence="10" id="KW-1185">Reference proteome</keyword>
<gene>
    <name evidence="9" type="ORF">KLDO_g1873</name>
</gene>
<dbReference type="CDD" id="cd11712">
    <property type="entry name" value="GINS_A_psf2"/>
    <property type="match status" value="1"/>
</dbReference>
<dbReference type="PIRSF" id="PIRSF028998">
    <property type="entry name" value="GINS_Psf2_subgr"/>
    <property type="match status" value="1"/>
</dbReference>
<dbReference type="InterPro" id="IPR007257">
    <property type="entry name" value="GINS_Psf2"/>
</dbReference>
<evidence type="ECO:0000256" key="4">
    <source>
        <dbReference type="ARBA" id="ARBA00022705"/>
    </source>
</evidence>
<keyword evidence="5 6" id="KW-0539">Nucleus</keyword>
<comment type="subcellular location">
    <subcellularLocation>
        <location evidence="1 6">Nucleus</location>
    </subcellularLocation>
</comment>
<comment type="subunit">
    <text evidence="6">Component of the GINS complex.</text>
</comment>
<accession>A0A0A8L3V6</accession>
<dbReference type="GO" id="GO:0006260">
    <property type="term" value="P:DNA replication"/>
    <property type="evidence" value="ECO:0007669"/>
    <property type="project" value="UniProtKB-KW"/>
</dbReference>
<keyword evidence="4 6" id="KW-0235">DNA replication</keyword>